<dbReference type="AlphaFoldDB" id="F8JYR7"/>
<dbReference type="RefSeq" id="WP_014142286.1">
    <property type="nucleotide sequence ID" value="NC_016111.1"/>
</dbReference>
<dbReference type="KEGG" id="scy:SCATT_15300"/>
<evidence type="ECO:0000313" key="3">
    <source>
        <dbReference type="Proteomes" id="UP000007842"/>
    </source>
</evidence>
<reference evidence="3" key="1">
    <citation type="submission" date="2011-12" db="EMBL/GenBank/DDBJ databases">
        <title>Complete genome sequence of Streptomyces cattleya strain DSM 46488.</title>
        <authorList>
            <person name="Ou H.-Y."/>
            <person name="Li P."/>
            <person name="Zhao C."/>
            <person name="O'Hagan D."/>
            <person name="Deng Z."/>
        </authorList>
    </citation>
    <scope>NUCLEOTIDE SEQUENCE [LARGE SCALE GENOMIC DNA]</scope>
    <source>
        <strain evidence="3">ATCC 35852 / DSM 46488 / JCM 4925 / NBRC 14057 / NRRL 8057</strain>
    </source>
</reference>
<dbReference type="PATRIC" id="fig|1003195.11.peg.3103"/>
<evidence type="ECO:0000256" key="1">
    <source>
        <dbReference type="SAM" id="MobiDB-lite"/>
    </source>
</evidence>
<dbReference type="KEGG" id="sct:SCAT_1528"/>
<evidence type="ECO:0000313" key="2">
    <source>
        <dbReference type="EMBL" id="AEW93901.1"/>
    </source>
</evidence>
<keyword evidence="3" id="KW-1185">Reference proteome</keyword>
<dbReference type="OrthoDB" id="9814913at2"/>
<protein>
    <submittedName>
        <fullName evidence="2">Uncharacterized protein</fullName>
    </submittedName>
</protein>
<accession>F8JYR7</accession>
<dbReference type="EMBL" id="CP003219">
    <property type="protein sequence ID" value="AEW93901.1"/>
    <property type="molecule type" value="Genomic_DNA"/>
</dbReference>
<feature type="region of interest" description="Disordered" evidence="1">
    <location>
        <begin position="59"/>
        <end position="78"/>
    </location>
</feature>
<sequence length="91" mass="9596">MTYYAWCAGHRFPAQPAPGSDLVLVGVLNSGPGPPWAAFACGSHFAAYGMVPLSSHPTGAHTLPADHDGRPIPVPAPDVPRLHRNLMGRCE</sequence>
<gene>
    <name evidence="2" type="ordered locus">SCATT_15300</name>
</gene>
<dbReference type="STRING" id="1003195.SCATT_15300"/>
<dbReference type="Proteomes" id="UP000007842">
    <property type="component" value="Chromosome"/>
</dbReference>
<name>F8JYR7_STREN</name>
<organism evidence="2 3">
    <name type="scientific">Streptantibioticus cattleyicolor (strain ATCC 35852 / DSM 46488 / JCM 4925 / NBRC 14057 / NRRL 8057)</name>
    <name type="common">Streptomyces cattleya</name>
    <dbReference type="NCBI Taxonomy" id="1003195"/>
    <lineage>
        <taxon>Bacteria</taxon>
        <taxon>Bacillati</taxon>
        <taxon>Actinomycetota</taxon>
        <taxon>Actinomycetes</taxon>
        <taxon>Kitasatosporales</taxon>
        <taxon>Streptomycetaceae</taxon>
        <taxon>Streptantibioticus</taxon>
    </lineage>
</organism>
<dbReference type="HOGENOM" id="CLU_2425570_0_0_11"/>
<accession>G8X215</accession>
<proteinExistence type="predicted"/>